<sequence>MLLAKRPAALVHPPIWPKLYIFRTQEPCEPRVNIAYTLTFESVLIQALQLVGVHRRLLEGRVQVVLVGLYHLGLVIGVQGGLGGLLVQAASCLGAQLQGATIAQYSDALVAIKAATIEVSINNQRQPQQSHLFIRRKRLQCRELRNCNRESPRS</sequence>
<comment type="caution">
    <text evidence="1">The sequence shown here is derived from an EMBL/GenBank/DDBJ whole genome shotgun (WGS) entry which is preliminary data.</text>
</comment>
<organism evidence="1 2">
    <name type="scientific">Halteria grandinella</name>
    <dbReference type="NCBI Taxonomy" id="5974"/>
    <lineage>
        <taxon>Eukaryota</taxon>
        <taxon>Sar</taxon>
        <taxon>Alveolata</taxon>
        <taxon>Ciliophora</taxon>
        <taxon>Intramacronucleata</taxon>
        <taxon>Spirotrichea</taxon>
        <taxon>Stichotrichia</taxon>
        <taxon>Sporadotrichida</taxon>
        <taxon>Halteriidae</taxon>
        <taxon>Halteria</taxon>
    </lineage>
</organism>
<dbReference type="AlphaFoldDB" id="A0A8J8NR83"/>
<protein>
    <submittedName>
        <fullName evidence="1">Uncharacterized protein</fullName>
    </submittedName>
</protein>
<proteinExistence type="predicted"/>
<evidence type="ECO:0000313" key="1">
    <source>
        <dbReference type="EMBL" id="TNV80392.1"/>
    </source>
</evidence>
<accession>A0A8J8NR83</accession>
<keyword evidence="2" id="KW-1185">Reference proteome</keyword>
<gene>
    <name evidence="1" type="ORF">FGO68_gene4462</name>
</gene>
<dbReference type="EMBL" id="RRYP01007566">
    <property type="protein sequence ID" value="TNV80392.1"/>
    <property type="molecule type" value="Genomic_DNA"/>
</dbReference>
<name>A0A8J8NR83_HALGN</name>
<evidence type="ECO:0000313" key="2">
    <source>
        <dbReference type="Proteomes" id="UP000785679"/>
    </source>
</evidence>
<reference evidence="1" key="1">
    <citation type="submission" date="2019-06" db="EMBL/GenBank/DDBJ databases">
        <authorList>
            <person name="Zheng W."/>
        </authorList>
    </citation>
    <scope>NUCLEOTIDE SEQUENCE</scope>
    <source>
        <strain evidence="1">QDHG01</strain>
    </source>
</reference>
<dbReference type="Proteomes" id="UP000785679">
    <property type="component" value="Unassembled WGS sequence"/>
</dbReference>